<keyword evidence="11" id="KW-0496">Mitochondrion</keyword>
<evidence type="ECO:0000256" key="4">
    <source>
        <dbReference type="ARBA" id="ARBA00022692"/>
    </source>
</evidence>
<dbReference type="SMART" id="SM00054">
    <property type="entry name" value="EFh"/>
    <property type="match status" value="3"/>
</dbReference>
<keyword evidence="7" id="KW-0999">Mitochondrion inner membrane</keyword>
<keyword evidence="20" id="KW-1185">Reference proteome</keyword>
<feature type="domain" description="EF-hand" evidence="18">
    <location>
        <begin position="124"/>
        <end position="159"/>
    </location>
</feature>
<dbReference type="SUPFAM" id="SSF47473">
    <property type="entry name" value="EF-hand"/>
    <property type="match status" value="2"/>
</dbReference>
<keyword evidence="3" id="KW-0813">Transport</keyword>
<dbReference type="PRINTS" id="PR00926">
    <property type="entry name" value="MITOCARRIER"/>
</dbReference>
<evidence type="ECO:0000256" key="5">
    <source>
        <dbReference type="ARBA" id="ARBA00022723"/>
    </source>
</evidence>
<dbReference type="InterPro" id="IPR051028">
    <property type="entry name" value="Mito_Solute_Carrier"/>
</dbReference>
<dbReference type="InterPro" id="IPR018108">
    <property type="entry name" value="MCP_transmembrane"/>
</dbReference>
<dbReference type="FunFam" id="1.50.40.10:FF:000004">
    <property type="entry name" value="Calcium-binding mitochondrial carrier protein Aralar1"/>
    <property type="match status" value="1"/>
</dbReference>
<keyword evidence="8" id="KW-0106">Calcium</keyword>
<evidence type="ECO:0000313" key="20">
    <source>
        <dbReference type="Proteomes" id="UP000472271"/>
    </source>
</evidence>
<dbReference type="InterPro" id="IPR023395">
    <property type="entry name" value="MCP_dom_sf"/>
</dbReference>
<gene>
    <name evidence="19" type="primary">slc25a12</name>
</gene>
<evidence type="ECO:0000256" key="7">
    <source>
        <dbReference type="ARBA" id="ARBA00022792"/>
    </source>
</evidence>
<evidence type="ECO:0000256" key="12">
    <source>
        <dbReference type="ARBA" id="ARBA00023136"/>
    </source>
</evidence>
<dbReference type="Proteomes" id="UP000472271">
    <property type="component" value="Chromosome 21"/>
</dbReference>
<dbReference type="GO" id="GO:0015183">
    <property type="term" value="F:L-aspartate transmembrane transporter activity"/>
    <property type="evidence" value="ECO:0007669"/>
    <property type="project" value="TreeGrafter"/>
</dbReference>
<keyword evidence="6" id="KW-0677">Repeat</keyword>
<evidence type="ECO:0000256" key="6">
    <source>
        <dbReference type="ARBA" id="ARBA00022737"/>
    </source>
</evidence>
<keyword evidence="9" id="KW-1133">Transmembrane helix</keyword>
<dbReference type="PANTHER" id="PTHR45678">
    <property type="entry name" value="MITOCHONDRIAL 2-OXODICARBOXYLATE CARRIER 1-RELATED"/>
    <property type="match status" value="1"/>
</dbReference>
<dbReference type="PANTHER" id="PTHR45678:SF7">
    <property type="entry name" value="ELECTROGENIC ASPARTATE_GLUTAMATE ANTIPORTER SLC25A12, MITOCHONDRIAL"/>
    <property type="match status" value="1"/>
</dbReference>
<comment type="subcellular location">
    <subcellularLocation>
        <location evidence="1">Mitochondrion inner membrane</location>
        <topology evidence="1">Multi-pass membrane protein</topology>
    </subcellularLocation>
</comment>
<dbReference type="Gene3D" id="1.50.40.10">
    <property type="entry name" value="Mitochondrial carrier domain"/>
    <property type="match status" value="1"/>
</dbReference>
<dbReference type="Pfam" id="PF00153">
    <property type="entry name" value="Mito_carr"/>
    <property type="match status" value="3"/>
</dbReference>
<reference evidence="19" key="2">
    <citation type="submission" date="2025-08" db="UniProtKB">
        <authorList>
            <consortium name="Ensembl"/>
        </authorList>
    </citation>
    <scope>IDENTIFICATION</scope>
</reference>
<comment type="catalytic activity">
    <reaction evidence="16">
        <text>3-sulfino-L-alanine(out) + L-glutamate(in) + H(+)(in) = 3-sulfino-L-alanine(in) + L-glutamate(out) + H(+)(out)</text>
        <dbReference type="Rhea" id="RHEA:70967"/>
        <dbReference type="ChEBI" id="CHEBI:15378"/>
        <dbReference type="ChEBI" id="CHEBI:29985"/>
        <dbReference type="ChEBI" id="CHEBI:61085"/>
    </reaction>
</comment>
<keyword evidence="12 17" id="KW-0472">Membrane</keyword>
<comment type="catalytic activity">
    <reaction evidence="15">
        <text>L-aspartate(in) + L-glutamate(out) + H(+)(out) = L-aspartate(out) + L-glutamate(in) + H(+)(in)</text>
        <dbReference type="Rhea" id="RHEA:70783"/>
        <dbReference type="ChEBI" id="CHEBI:15378"/>
        <dbReference type="ChEBI" id="CHEBI:29985"/>
        <dbReference type="ChEBI" id="CHEBI:29991"/>
    </reaction>
</comment>
<evidence type="ECO:0000259" key="18">
    <source>
        <dbReference type="PROSITE" id="PS50222"/>
    </source>
</evidence>
<evidence type="ECO:0000256" key="1">
    <source>
        <dbReference type="ARBA" id="ARBA00004448"/>
    </source>
</evidence>
<evidence type="ECO:0000256" key="2">
    <source>
        <dbReference type="ARBA" id="ARBA00006375"/>
    </source>
</evidence>
<keyword evidence="10" id="KW-0007">Acetylation</keyword>
<evidence type="ECO:0000256" key="11">
    <source>
        <dbReference type="ARBA" id="ARBA00023128"/>
    </source>
</evidence>
<dbReference type="PROSITE" id="PS00018">
    <property type="entry name" value="EF_HAND_1"/>
    <property type="match status" value="1"/>
</dbReference>
<dbReference type="FunFam" id="1.10.238.10:FF:000064">
    <property type="entry name" value="calcium-binding mitochondrial carrier protein Aralar1 isoform X1"/>
    <property type="match status" value="1"/>
</dbReference>
<reference evidence="19" key="3">
    <citation type="submission" date="2025-09" db="UniProtKB">
        <authorList>
            <consortium name="Ensembl"/>
        </authorList>
    </citation>
    <scope>IDENTIFICATION</scope>
</reference>
<evidence type="ECO:0000256" key="17">
    <source>
        <dbReference type="PROSITE-ProRule" id="PRU00282"/>
    </source>
</evidence>
<comment type="similarity">
    <text evidence="2">Belongs to the mitochondrial carrier (TC 2.A.29) family.</text>
</comment>
<evidence type="ECO:0000256" key="9">
    <source>
        <dbReference type="ARBA" id="ARBA00022989"/>
    </source>
</evidence>
<evidence type="ECO:0000313" key="19">
    <source>
        <dbReference type="Ensembl" id="ENSSORP00005025234.1"/>
    </source>
</evidence>
<comment type="catalytic activity">
    <reaction evidence="13">
        <text>3-sulfino-L-alanine(out) + L-aspartate(in) = 3-sulfino-L-alanine(in) + L-aspartate(out)</text>
        <dbReference type="Rhea" id="RHEA:70975"/>
        <dbReference type="ChEBI" id="CHEBI:29991"/>
        <dbReference type="ChEBI" id="CHEBI:61085"/>
    </reaction>
</comment>
<dbReference type="InterPro" id="IPR018247">
    <property type="entry name" value="EF_Hand_1_Ca_BS"/>
</dbReference>
<keyword evidence="4 17" id="KW-0812">Transmembrane</keyword>
<dbReference type="GO" id="GO:0005509">
    <property type="term" value="F:calcium ion binding"/>
    <property type="evidence" value="ECO:0007669"/>
    <property type="project" value="InterPro"/>
</dbReference>
<dbReference type="PROSITE" id="PS50222">
    <property type="entry name" value="EF_HAND_2"/>
    <property type="match status" value="2"/>
</dbReference>
<protein>
    <submittedName>
        <fullName evidence="19">Solute carrier family 25 member 12</fullName>
    </submittedName>
</protein>
<evidence type="ECO:0000256" key="8">
    <source>
        <dbReference type="ARBA" id="ARBA00022837"/>
    </source>
</evidence>
<feature type="repeat" description="Solcar" evidence="17">
    <location>
        <begin position="392"/>
        <end position="476"/>
    </location>
</feature>
<feature type="domain" description="EF-hand" evidence="18">
    <location>
        <begin position="53"/>
        <end position="88"/>
    </location>
</feature>
<dbReference type="SUPFAM" id="SSF103506">
    <property type="entry name" value="Mitochondrial carrier"/>
    <property type="match status" value="1"/>
</dbReference>
<evidence type="ECO:0000256" key="16">
    <source>
        <dbReference type="ARBA" id="ARBA00048652"/>
    </source>
</evidence>
<keyword evidence="5" id="KW-0479">Metal-binding</keyword>
<organism evidence="19 20">
    <name type="scientific">Sphaeramia orbicularis</name>
    <name type="common">orbiculate cardinalfish</name>
    <dbReference type="NCBI Taxonomy" id="375764"/>
    <lineage>
        <taxon>Eukaryota</taxon>
        <taxon>Metazoa</taxon>
        <taxon>Chordata</taxon>
        <taxon>Craniata</taxon>
        <taxon>Vertebrata</taxon>
        <taxon>Euteleostomi</taxon>
        <taxon>Actinopterygii</taxon>
        <taxon>Neopterygii</taxon>
        <taxon>Teleostei</taxon>
        <taxon>Neoteleostei</taxon>
        <taxon>Acanthomorphata</taxon>
        <taxon>Gobiaria</taxon>
        <taxon>Kurtiformes</taxon>
        <taxon>Apogonoidei</taxon>
        <taxon>Apogonidae</taxon>
        <taxon>Apogoninae</taxon>
        <taxon>Sphaeramia</taxon>
    </lineage>
</organism>
<sequence length="642" mass="71276">MTPRDFVQSYLGLHNQPQHNPKTVELIAGVADTTKDGLISFQEFLAFESVLCAPDALFIVAFQLFDKTGTGNISFENVRDIFSQTTVHHHIPFNWDCEFIRLHFGHERNKHLNYTEFTQFLQELQLEHARQAFAQKDKNKSGTITALDFSDIMATIRHHMLTPFVEENLVSAAGGSTSHMVSFSYFNAFNSLLNNMELIRKIYSTLAGTYRDTLVTKEEFVHAANKFGQITPMEIDILYQLVGLHSHSGRLNHADIERIAPLEEGAMPYHLAEAQRQVHGHETSRPVWLQAAESAYRFMLGSIAGATGATAVYPIDLVKTRMQNQRSTGSFVGELMYKNSFDCAKKVLRYEGFFGFYRGLLPQLIGVAPEKAIKLTVNDFVRDKFTTQDDTIPLAAEILAGGCAGASQVIFTNPLEIVKIRLQVAGEITTGPRVSALNVVRDLGFFGLYKGAKACFLRDIPFSAIYFPVYAHTKERLADEDGRLGALQLLTAGAIAGIPAASLVTPADVIKTRLQVAARAGQTTYNGVIDCFRKILKEEGFRAFWKGAGARVFRSSPQFGVTLVTYELLQRWFYVDFGGHRPAGSDPITKPAIQDLPSVTPDHVGGYHLAAATFAGVERKFGLHLPKFNMCSEAPTIFGIKM</sequence>
<evidence type="ECO:0000256" key="14">
    <source>
        <dbReference type="ARBA" id="ARBA00038674"/>
    </source>
</evidence>
<evidence type="ECO:0000256" key="10">
    <source>
        <dbReference type="ARBA" id="ARBA00022990"/>
    </source>
</evidence>
<feature type="repeat" description="Solcar" evidence="17">
    <location>
        <begin position="292"/>
        <end position="384"/>
    </location>
</feature>
<comment type="subunit">
    <text evidence="14">Homodimer (via N-terminus).</text>
</comment>
<dbReference type="GO" id="GO:0005743">
    <property type="term" value="C:mitochondrial inner membrane"/>
    <property type="evidence" value="ECO:0007669"/>
    <property type="project" value="UniProtKB-SubCell"/>
</dbReference>
<feature type="repeat" description="Solcar" evidence="17">
    <location>
        <begin position="484"/>
        <end position="572"/>
    </location>
</feature>
<reference evidence="19" key="1">
    <citation type="submission" date="2019-06" db="EMBL/GenBank/DDBJ databases">
        <authorList>
            <consortium name="Wellcome Sanger Institute Data Sharing"/>
        </authorList>
    </citation>
    <scope>NUCLEOTIDE SEQUENCE [LARGE SCALE GENOMIC DNA]</scope>
</reference>
<proteinExistence type="inferred from homology"/>
<accession>A0A673A7S4</accession>
<dbReference type="InterPro" id="IPR002067">
    <property type="entry name" value="MCP"/>
</dbReference>
<evidence type="ECO:0000256" key="13">
    <source>
        <dbReference type="ARBA" id="ARBA00037019"/>
    </source>
</evidence>
<dbReference type="InterPro" id="IPR002048">
    <property type="entry name" value="EF_hand_dom"/>
</dbReference>
<evidence type="ECO:0000256" key="15">
    <source>
        <dbReference type="ARBA" id="ARBA00047487"/>
    </source>
</evidence>
<dbReference type="PROSITE" id="PS50920">
    <property type="entry name" value="SOLCAR"/>
    <property type="match status" value="3"/>
</dbReference>
<dbReference type="AlphaFoldDB" id="A0A673A7S4"/>
<name>A0A673A7S4_9TELE</name>
<dbReference type="Gene3D" id="1.10.238.10">
    <property type="entry name" value="EF-hand"/>
    <property type="match status" value="2"/>
</dbReference>
<dbReference type="GO" id="GO:0043490">
    <property type="term" value="P:malate-aspartate shuttle"/>
    <property type="evidence" value="ECO:0007669"/>
    <property type="project" value="TreeGrafter"/>
</dbReference>
<dbReference type="GO" id="GO:0005313">
    <property type="term" value="F:L-glutamate transmembrane transporter activity"/>
    <property type="evidence" value="ECO:0007669"/>
    <property type="project" value="TreeGrafter"/>
</dbReference>
<evidence type="ECO:0000256" key="3">
    <source>
        <dbReference type="ARBA" id="ARBA00022448"/>
    </source>
</evidence>
<dbReference type="Ensembl" id="ENSSORT00005025990.1">
    <property type="protein sequence ID" value="ENSSORP00005025234.1"/>
    <property type="gene ID" value="ENSSORG00005012141.1"/>
</dbReference>
<dbReference type="InterPro" id="IPR011992">
    <property type="entry name" value="EF-hand-dom_pair"/>
</dbReference>